<reference evidence="2 5" key="3">
    <citation type="submission" date="2019-09" db="EMBL/GenBank/DDBJ databases">
        <title>The hologenome of the rock-dwelling lichen Lasallia pustulata.</title>
        <authorList>
            <person name="Greshake Tzovaras B."/>
            <person name="Segers F."/>
            <person name="Bicker A."/>
            <person name="Dal Grande F."/>
            <person name="Otte J."/>
            <person name="Hankeln T."/>
            <person name="Schmitt I."/>
            <person name="Ebersberger I."/>
        </authorList>
    </citation>
    <scope>NUCLEOTIDE SEQUENCE [LARGE SCALE GENOMIC DNA]</scope>
    <source>
        <strain evidence="2">A1-1</strain>
    </source>
</reference>
<evidence type="ECO:0000313" key="4">
    <source>
        <dbReference type="Proteomes" id="UP000192927"/>
    </source>
</evidence>
<name>A0A1W5D5Q6_9LECA</name>
<accession>A0A1W5D5Q6</accession>
<reference evidence="4" key="2">
    <citation type="submission" date="2017-03" db="EMBL/GenBank/DDBJ databases">
        <authorList>
            <person name="Sharma R."/>
            <person name="Thines M."/>
        </authorList>
    </citation>
    <scope>NUCLEOTIDE SEQUENCE [LARGE SCALE GENOMIC DNA]</scope>
</reference>
<proteinExistence type="predicted"/>
<dbReference type="AlphaFoldDB" id="A0A1W5D5Q6"/>
<dbReference type="OrthoDB" id="4147798at2759"/>
<evidence type="ECO:0000313" key="3">
    <source>
        <dbReference type="EMBL" id="SLM38239.1"/>
    </source>
</evidence>
<reference evidence="3" key="1">
    <citation type="submission" date="2017-03" db="EMBL/GenBank/DDBJ databases">
        <authorList>
            <person name="Afonso C.L."/>
            <person name="Miller P.J."/>
            <person name="Scott M.A."/>
            <person name="Spackman E."/>
            <person name="Goraichik I."/>
            <person name="Dimitrov K.M."/>
            <person name="Suarez D.L."/>
            <person name="Swayne D.E."/>
        </authorList>
    </citation>
    <scope>NUCLEOTIDE SEQUENCE [LARGE SCALE GENOMIC DNA]</scope>
</reference>
<organism evidence="3 4">
    <name type="scientific">Lasallia pustulata</name>
    <dbReference type="NCBI Taxonomy" id="136370"/>
    <lineage>
        <taxon>Eukaryota</taxon>
        <taxon>Fungi</taxon>
        <taxon>Dikarya</taxon>
        <taxon>Ascomycota</taxon>
        <taxon>Pezizomycotina</taxon>
        <taxon>Lecanoromycetes</taxon>
        <taxon>OSLEUM clade</taxon>
        <taxon>Umbilicariomycetidae</taxon>
        <taxon>Umbilicariales</taxon>
        <taxon>Umbilicariaceae</taxon>
        <taxon>Lasallia</taxon>
    </lineage>
</organism>
<keyword evidence="4" id="KW-1185">Reference proteome</keyword>
<evidence type="ECO:0000313" key="5">
    <source>
        <dbReference type="Proteomes" id="UP000324767"/>
    </source>
</evidence>
<dbReference type="EMBL" id="FWEW01002346">
    <property type="protein sequence ID" value="SLM38239.1"/>
    <property type="molecule type" value="Genomic_DNA"/>
</dbReference>
<feature type="region of interest" description="Disordered" evidence="1">
    <location>
        <begin position="1"/>
        <end position="35"/>
    </location>
</feature>
<gene>
    <name evidence="2" type="ORF">FRX48_04256</name>
</gene>
<evidence type="ECO:0000256" key="1">
    <source>
        <dbReference type="SAM" id="MobiDB-lite"/>
    </source>
</evidence>
<dbReference type="Proteomes" id="UP000192927">
    <property type="component" value="Unassembled WGS sequence"/>
</dbReference>
<feature type="compositionally biased region" description="Basic residues" evidence="1">
    <location>
        <begin position="1"/>
        <end position="13"/>
    </location>
</feature>
<dbReference type="EMBL" id="VXIT01000006">
    <property type="protein sequence ID" value="KAA6412106.1"/>
    <property type="molecule type" value="Genomic_DNA"/>
</dbReference>
<sequence length="124" mass="14395">MSRHNRRRTRGGHKASVQAYPEPEPSFTISPTTASPYSSAIRPPILLSLPLNSQQRSNDLTARHWHNRFIAWKARERRQKEEEKKLEAERRRIFGGEADAPDDDGWLCGRMMEVFDGLDYMRDG</sequence>
<dbReference type="Proteomes" id="UP000324767">
    <property type="component" value="Unassembled WGS sequence"/>
</dbReference>
<evidence type="ECO:0000313" key="2">
    <source>
        <dbReference type="EMBL" id="KAA6412106.1"/>
    </source>
</evidence>
<protein>
    <submittedName>
        <fullName evidence="3">Uncharacterized protein</fullName>
    </submittedName>
</protein>